<protein>
    <submittedName>
        <fullName evidence="2">Uncharacterized protein</fullName>
    </submittedName>
</protein>
<reference evidence="2 3" key="1">
    <citation type="journal article" date="2016" name="Nat. Commun.">
        <title>Thousands of microbial genomes shed light on interconnected biogeochemical processes in an aquifer system.</title>
        <authorList>
            <person name="Anantharaman K."/>
            <person name="Brown C.T."/>
            <person name="Hug L.A."/>
            <person name="Sharon I."/>
            <person name="Castelle C.J."/>
            <person name="Probst A.J."/>
            <person name="Thomas B.C."/>
            <person name="Singh A."/>
            <person name="Wilkins M.J."/>
            <person name="Karaoz U."/>
            <person name="Brodie E.L."/>
            <person name="Williams K.H."/>
            <person name="Hubbard S.S."/>
            <person name="Banfield J.F."/>
        </authorList>
    </citation>
    <scope>NUCLEOTIDE SEQUENCE [LARGE SCALE GENOMIC DNA]</scope>
</reference>
<evidence type="ECO:0000256" key="1">
    <source>
        <dbReference type="SAM" id="Phobius"/>
    </source>
</evidence>
<sequence length="270" mass="30975">MEFKEKKSLIISATLFSGFLAIVFLIATFNRFDIFTNNRSFEKLPDSDKDGLYDIEEKKFYETDPLKPDTDDDGLNDIEEVEVYFTDPNNKYINPATGLTDKEMIESGYDPISAELITADKKAALDSRILQITVKFPDEYLLLESETPAGFVLKDVTEKEASQYDATGNPGFYGLNDEASENLTFGYLYAKSDDPESELGVFVIKYYFPSEISDAYIQEEWKKIYNTDPKILLRKGNILVYIWSDTPNYLPYMNTLADALKKRLDLERLE</sequence>
<dbReference type="STRING" id="1802158.A2827_03435"/>
<comment type="caution">
    <text evidence="2">The sequence shown here is derived from an EMBL/GenBank/DDBJ whole genome shotgun (WGS) entry which is preliminary data.</text>
</comment>
<dbReference type="Proteomes" id="UP000177932">
    <property type="component" value="Unassembled WGS sequence"/>
</dbReference>
<gene>
    <name evidence="2" type="ORF">A2827_03435</name>
</gene>
<evidence type="ECO:0000313" key="2">
    <source>
        <dbReference type="EMBL" id="OGZ58677.1"/>
    </source>
</evidence>
<evidence type="ECO:0000313" key="3">
    <source>
        <dbReference type="Proteomes" id="UP000177932"/>
    </source>
</evidence>
<dbReference type="EMBL" id="MHOD01000002">
    <property type="protein sequence ID" value="OGZ58677.1"/>
    <property type="molecule type" value="Genomic_DNA"/>
</dbReference>
<accession>A0A1G2H876</accession>
<dbReference type="AlphaFoldDB" id="A0A1G2H876"/>
<feature type="transmembrane region" description="Helical" evidence="1">
    <location>
        <begin position="9"/>
        <end position="29"/>
    </location>
</feature>
<name>A0A1G2H876_9BACT</name>
<keyword evidence="1" id="KW-0812">Transmembrane</keyword>
<proteinExistence type="predicted"/>
<keyword evidence="1" id="KW-1133">Transmembrane helix</keyword>
<organism evidence="2 3">
    <name type="scientific">Candidatus Spechtbacteria bacterium RIFCSPHIGHO2_01_FULL_43_30</name>
    <dbReference type="NCBI Taxonomy" id="1802158"/>
    <lineage>
        <taxon>Bacteria</taxon>
        <taxon>Candidatus Spechtiibacteriota</taxon>
    </lineage>
</organism>
<keyword evidence="1" id="KW-0472">Membrane</keyword>